<evidence type="ECO:0000313" key="6">
    <source>
        <dbReference type="Proteomes" id="UP000321571"/>
    </source>
</evidence>
<reference evidence="5 6" key="1">
    <citation type="submission" date="2019-06" db="EMBL/GenBank/DDBJ databases">
        <title>Aeromicrobium sp. nov., isolated from a maize field.</title>
        <authorList>
            <person name="Lin S.-Y."/>
            <person name="Tsai C.-F."/>
            <person name="Young C.-C."/>
        </authorList>
    </citation>
    <scope>NUCLEOTIDE SEQUENCE [LARGE SCALE GENOMIC DNA]</scope>
    <source>
        <strain evidence="5 6">CC-CFT486</strain>
    </source>
</reference>
<evidence type="ECO:0000256" key="1">
    <source>
        <dbReference type="ARBA" id="ARBA00022448"/>
    </source>
</evidence>
<evidence type="ECO:0000256" key="3">
    <source>
        <dbReference type="ARBA" id="ARBA00022840"/>
    </source>
</evidence>
<keyword evidence="6" id="KW-1185">Reference proteome</keyword>
<dbReference type="PANTHER" id="PTHR45772">
    <property type="entry name" value="CONSERVED COMPONENT OF ABC TRANSPORTER FOR NATURAL AMINO ACIDS-RELATED"/>
    <property type="match status" value="1"/>
</dbReference>
<dbReference type="OrthoDB" id="9805514at2"/>
<dbReference type="Pfam" id="PF00005">
    <property type="entry name" value="ABC_tran"/>
    <property type="match status" value="1"/>
</dbReference>
<organism evidence="5 6">
    <name type="scientific">Aeromicrobium terrae</name>
    <dbReference type="NCBI Taxonomy" id="2498846"/>
    <lineage>
        <taxon>Bacteria</taxon>
        <taxon>Bacillati</taxon>
        <taxon>Actinomycetota</taxon>
        <taxon>Actinomycetes</taxon>
        <taxon>Propionibacteriales</taxon>
        <taxon>Nocardioidaceae</taxon>
        <taxon>Aeromicrobium</taxon>
    </lineage>
</organism>
<dbReference type="PROSITE" id="PS50893">
    <property type="entry name" value="ABC_TRANSPORTER_2"/>
    <property type="match status" value="1"/>
</dbReference>
<dbReference type="GO" id="GO:0005524">
    <property type="term" value="F:ATP binding"/>
    <property type="evidence" value="ECO:0007669"/>
    <property type="project" value="UniProtKB-KW"/>
</dbReference>
<proteinExistence type="predicted"/>
<sequence length="267" mass="27813">MTTTLGASPQASQSQAVSLDGVCLAIGEVDILDSVTFDVAEGETVGLIGANGSGKSSILNVMSGYYSPTAGAVRVRGHDVTKIRAERVPRYGVGRSFQSVGAIKDLTVRELIALGVEPAWPSSLVASLLGLRAGRSAERSALDRAGALADEYGLGQFIGVRLDEAPYGVRKMADLLRVFVGEPSVLLLDEPASGVAKADRSAIVDLISQWRERSGGSVVLVDHDVAFVVRLASRLVALSSGRVVAVGPVDHVLRDDAVVESFLGSSA</sequence>
<dbReference type="SUPFAM" id="SSF52540">
    <property type="entry name" value="P-loop containing nucleoside triphosphate hydrolases"/>
    <property type="match status" value="1"/>
</dbReference>
<accession>A0A5C8NID6</accession>
<dbReference type="InterPro" id="IPR003593">
    <property type="entry name" value="AAA+_ATPase"/>
</dbReference>
<dbReference type="InterPro" id="IPR051120">
    <property type="entry name" value="ABC_AA/LPS_Transport"/>
</dbReference>
<dbReference type="SMART" id="SM00382">
    <property type="entry name" value="AAA"/>
    <property type="match status" value="1"/>
</dbReference>
<dbReference type="Proteomes" id="UP000321571">
    <property type="component" value="Unassembled WGS sequence"/>
</dbReference>
<dbReference type="RefSeq" id="WP_147686325.1">
    <property type="nucleotide sequence ID" value="NZ_VDUX01000004.1"/>
</dbReference>
<evidence type="ECO:0000256" key="2">
    <source>
        <dbReference type="ARBA" id="ARBA00022741"/>
    </source>
</evidence>
<dbReference type="InterPro" id="IPR003439">
    <property type="entry name" value="ABC_transporter-like_ATP-bd"/>
</dbReference>
<dbReference type="GO" id="GO:0005886">
    <property type="term" value="C:plasma membrane"/>
    <property type="evidence" value="ECO:0007669"/>
    <property type="project" value="TreeGrafter"/>
</dbReference>
<evidence type="ECO:0000313" key="5">
    <source>
        <dbReference type="EMBL" id="TXL60747.1"/>
    </source>
</evidence>
<name>A0A5C8NID6_9ACTN</name>
<feature type="domain" description="ABC transporter" evidence="4">
    <location>
        <begin position="17"/>
        <end position="265"/>
    </location>
</feature>
<dbReference type="AlphaFoldDB" id="A0A5C8NID6"/>
<keyword evidence="3 5" id="KW-0067">ATP-binding</keyword>
<dbReference type="InterPro" id="IPR027417">
    <property type="entry name" value="P-loop_NTPase"/>
</dbReference>
<keyword evidence="1" id="KW-0813">Transport</keyword>
<dbReference type="GO" id="GO:0016887">
    <property type="term" value="F:ATP hydrolysis activity"/>
    <property type="evidence" value="ECO:0007669"/>
    <property type="project" value="InterPro"/>
</dbReference>
<keyword evidence="2" id="KW-0547">Nucleotide-binding</keyword>
<dbReference type="PANTHER" id="PTHR45772:SF1">
    <property type="entry name" value="ABC TRANSPORTER ATP-BINDING PROTEIN"/>
    <property type="match status" value="1"/>
</dbReference>
<protein>
    <submittedName>
        <fullName evidence="5">ABC transporter ATP-binding protein</fullName>
    </submittedName>
</protein>
<comment type="caution">
    <text evidence="5">The sequence shown here is derived from an EMBL/GenBank/DDBJ whole genome shotgun (WGS) entry which is preliminary data.</text>
</comment>
<dbReference type="EMBL" id="VDUX01000004">
    <property type="protein sequence ID" value="TXL60747.1"/>
    <property type="molecule type" value="Genomic_DNA"/>
</dbReference>
<dbReference type="Gene3D" id="3.40.50.300">
    <property type="entry name" value="P-loop containing nucleotide triphosphate hydrolases"/>
    <property type="match status" value="1"/>
</dbReference>
<evidence type="ECO:0000259" key="4">
    <source>
        <dbReference type="PROSITE" id="PS50893"/>
    </source>
</evidence>
<gene>
    <name evidence="5" type="ORF">FHP06_09990</name>
</gene>